<organism evidence="2 3">
    <name type="scientific">Acropora cervicornis</name>
    <name type="common">Staghorn coral</name>
    <dbReference type="NCBI Taxonomy" id="6130"/>
    <lineage>
        <taxon>Eukaryota</taxon>
        <taxon>Metazoa</taxon>
        <taxon>Cnidaria</taxon>
        <taxon>Anthozoa</taxon>
        <taxon>Hexacorallia</taxon>
        <taxon>Scleractinia</taxon>
        <taxon>Astrocoeniina</taxon>
        <taxon>Acroporidae</taxon>
        <taxon>Acropora</taxon>
    </lineage>
</organism>
<gene>
    <name evidence="2" type="ORF">P5673_031091</name>
</gene>
<sequence length="171" mass="19465">MDASKWVIIIITVILHEVVLYAIQGIRYAALEKRLRDKLVWDVLPSLVDPPADLIQFHLANTATGIEAVSQVLEDRHCLKRNKYTSLHLNSSVILMALSRFLQAKTAEEENNLVHNGVPKATQYKNKRAYGIFEEWQRQRLVKVPIVQVVCLVKSYDYHHAGVVPLILKSG</sequence>
<proteinExistence type="predicted"/>
<dbReference type="Proteomes" id="UP001249851">
    <property type="component" value="Unassembled WGS sequence"/>
</dbReference>
<reference evidence="2" key="2">
    <citation type="journal article" date="2023" name="Science">
        <title>Genomic signatures of disease resistance in endangered staghorn corals.</title>
        <authorList>
            <person name="Vollmer S.V."/>
            <person name="Selwyn J.D."/>
            <person name="Despard B.A."/>
            <person name="Roesel C.L."/>
        </authorList>
    </citation>
    <scope>NUCLEOTIDE SEQUENCE</scope>
    <source>
        <strain evidence="2">K2</strain>
    </source>
</reference>
<evidence type="ECO:0000313" key="3">
    <source>
        <dbReference type="Proteomes" id="UP001249851"/>
    </source>
</evidence>
<name>A0AAD9PT86_ACRCE</name>
<feature type="transmembrane region" description="Helical" evidence="1">
    <location>
        <begin position="6"/>
        <end position="26"/>
    </location>
</feature>
<keyword evidence="3" id="KW-1185">Reference proteome</keyword>
<keyword evidence="1" id="KW-1133">Transmembrane helix</keyword>
<dbReference type="AlphaFoldDB" id="A0AAD9PT86"/>
<protein>
    <submittedName>
        <fullName evidence="2">Uncharacterized protein</fullName>
    </submittedName>
</protein>
<keyword evidence="1" id="KW-0472">Membrane</keyword>
<dbReference type="EMBL" id="JARQWQ010000141">
    <property type="protein sequence ID" value="KAK2548651.1"/>
    <property type="molecule type" value="Genomic_DNA"/>
</dbReference>
<evidence type="ECO:0000256" key="1">
    <source>
        <dbReference type="SAM" id="Phobius"/>
    </source>
</evidence>
<comment type="caution">
    <text evidence="2">The sequence shown here is derived from an EMBL/GenBank/DDBJ whole genome shotgun (WGS) entry which is preliminary data.</text>
</comment>
<accession>A0AAD9PT86</accession>
<keyword evidence="1" id="KW-0812">Transmembrane</keyword>
<evidence type="ECO:0000313" key="2">
    <source>
        <dbReference type="EMBL" id="KAK2548651.1"/>
    </source>
</evidence>
<reference evidence="2" key="1">
    <citation type="journal article" date="2023" name="G3 (Bethesda)">
        <title>Whole genome assembly and annotation of the endangered Caribbean coral Acropora cervicornis.</title>
        <authorList>
            <person name="Selwyn J.D."/>
            <person name="Vollmer S.V."/>
        </authorList>
    </citation>
    <scope>NUCLEOTIDE SEQUENCE</scope>
    <source>
        <strain evidence="2">K2</strain>
    </source>
</reference>